<protein>
    <submittedName>
        <fullName evidence="4">ANR10-like protein</fullName>
    </submittedName>
</protein>
<feature type="repeat" description="ANK" evidence="3">
    <location>
        <begin position="40"/>
        <end position="72"/>
    </location>
</feature>
<organism evidence="4 5">
    <name type="scientific">Mya arenaria</name>
    <name type="common">Soft-shell clam</name>
    <dbReference type="NCBI Taxonomy" id="6604"/>
    <lineage>
        <taxon>Eukaryota</taxon>
        <taxon>Metazoa</taxon>
        <taxon>Spiralia</taxon>
        <taxon>Lophotrochozoa</taxon>
        <taxon>Mollusca</taxon>
        <taxon>Bivalvia</taxon>
        <taxon>Autobranchia</taxon>
        <taxon>Heteroconchia</taxon>
        <taxon>Euheterodonta</taxon>
        <taxon>Imparidentia</taxon>
        <taxon>Neoheterodontei</taxon>
        <taxon>Myida</taxon>
        <taxon>Myoidea</taxon>
        <taxon>Myidae</taxon>
        <taxon>Mya</taxon>
    </lineage>
</organism>
<dbReference type="InterPro" id="IPR036770">
    <property type="entry name" value="Ankyrin_rpt-contain_sf"/>
</dbReference>
<dbReference type="PANTHER" id="PTHR24171">
    <property type="entry name" value="ANKYRIN REPEAT DOMAIN-CONTAINING PROTEIN 39-RELATED"/>
    <property type="match status" value="1"/>
</dbReference>
<dbReference type="SUPFAM" id="SSF48403">
    <property type="entry name" value="Ankyrin repeat"/>
    <property type="match status" value="1"/>
</dbReference>
<keyword evidence="1" id="KW-0677">Repeat</keyword>
<accession>A0ABY7G0S6</accession>
<dbReference type="Proteomes" id="UP001164746">
    <property type="component" value="Chromosome 14"/>
</dbReference>
<evidence type="ECO:0000256" key="3">
    <source>
        <dbReference type="PROSITE-ProRule" id="PRU00023"/>
    </source>
</evidence>
<dbReference type="SMART" id="SM00248">
    <property type="entry name" value="ANK"/>
    <property type="match status" value="5"/>
</dbReference>
<sequence>MHEAMAISLLEAIKKGDDETAKRILRHRLYSNIERQGPRKDGTPLFWCCCRGDFELARLLLLHGAEVNRPTAWGASPLHAAADHNQPDVILLLIEFGANVNQQTNNGDTPCHLAAYRGYKECVRNLIQNGADVSLRNSRRHTPIQEAYIRGHTEIYTYLLNVQKLENAIDRTEWNGSLAQINQRCILSKRE</sequence>
<dbReference type="PROSITE" id="PS50297">
    <property type="entry name" value="ANK_REP_REGION"/>
    <property type="match status" value="2"/>
</dbReference>
<dbReference type="PANTHER" id="PTHR24171:SF8">
    <property type="entry name" value="BRCA1-ASSOCIATED RING DOMAIN PROTEIN 1"/>
    <property type="match status" value="1"/>
</dbReference>
<feature type="repeat" description="ANK" evidence="3">
    <location>
        <begin position="73"/>
        <end position="105"/>
    </location>
</feature>
<proteinExistence type="predicted"/>
<keyword evidence="5" id="KW-1185">Reference proteome</keyword>
<keyword evidence="2 3" id="KW-0040">ANK repeat</keyword>
<evidence type="ECO:0000256" key="1">
    <source>
        <dbReference type="ARBA" id="ARBA00022737"/>
    </source>
</evidence>
<dbReference type="Pfam" id="PF12796">
    <property type="entry name" value="Ank_2"/>
    <property type="match status" value="1"/>
</dbReference>
<dbReference type="EMBL" id="CP111025">
    <property type="protein sequence ID" value="WAR26671.1"/>
    <property type="molecule type" value="Genomic_DNA"/>
</dbReference>
<dbReference type="PROSITE" id="PS50088">
    <property type="entry name" value="ANK_REPEAT"/>
    <property type="match status" value="3"/>
</dbReference>
<evidence type="ECO:0000313" key="4">
    <source>
        <dbReference type="EMBL" id="WAR26671.1"/>
    </source>
</evidence>
<evidence type="ECO:0000313" key="5">
    <source>
        <dbReference type="Proteomes" id="UP001164746"/>
    </source>
</evidence>
<feature type="repeat" description="ANK" evidence="3">
    <location>
        <begin position="106"/>
        <end position="138"/>
    </location>
</feature>
<name>A0ABY7G0S6_MYAAR</name>
<evidence type="ECO:0000256" key="2">
    <source>
        <dbReference type="ARBA" id="ARBA00023043"/>
    </source>
</evidence>
<dbReference type="PRINTS" id="PR01415">
    <property type="entry name" value="ANKYRIN"/>
</dbReference>
<reference evidence="4" key="1">
    <citation type="submission" date="2022-11" db="EMBL/GenBank/DDBJ databases">
        <title>Centuries of genome instability and evolution in soft-shell clam transmissible cancer (bioRxiv).</title>
        <authorList>
            <person name="Hart S.F.M."/>
            <person name="Yonemitsu M.A."/>
            <person name="Giersch R.M."/>
            <person name="Beal B.F."/>
            <person name="Arriagada G."/>
            <person name="Davis B.W."/>
            <person name="Ostrander E.A."/>
            <person name="Goff S.P."/>
            <person name="Metzger M.J."/>
        </authorList>
    </citation>
    <scope>NUCLEOTIDE SEQUENCE</scope>
    <source>
        <strain evidence="4">MELC-2E11</strain>
        <tissue evidence="4">Siphon/mantle</tissue>
    </source>
</reference>
<dbReference type="Pfam" id="PF00023">
    <property type="entry name" value="Ank"/>
    <property type="match status" value="1"/>
</dbReference>
<gene>
    <name evidence="4" type="ORF">MAR_012375</name>
</gene>
<dbReference type="Gene3D" id="1.25.40.20">
    <property type="entry name" value="Ankyrin repeat-containing domain"/>
    <property type="match status" value="2"/>
</dbReference>
<dbReference type="InterPro" id="IPR002110">
    <property type="entry name" value="Ankyrin_rpt"/>
</dbReference>